<comment type="caution">
    <text evidence="2">The sequence shown here is derived from an EMBL/GenBank/DDBJ whole genome shotgun (WGS) entry which is preliminary data.</text>
</comment>
<name>A0AAN6GB31_9BASI</name>
<accession>A0AAN6GB31</accession>
<protein>
    <submittedName>
        <fullName evidence="2">Uncharacterized protein</fullName>
    </submittedName>
</protein>
<dbReference type="EMBL" id="JAPDMQ010000200">
    <property type="protein sequence ID" value="KAK0530936.1"/>
    <property type="molecule type" value="Genomic_DNA"/>
</dbReference>
<feature type="compositionally biased region" description="Low complexity" evidence="1">
    <location>
        <begin position="539"/>
        <end position="557"/>
    </location>
</feature>
<proteinExistence type="predicted"/>
<dbReference type="Proteomes" id="UP001176521">
    <property type="component" value="Unassembled WGS sequence"/>
</dbReference>
<feature type="compositionally biased region" description="Polar residues" evidence="1">
    <location>
        <begin position="419"/>
        <end position="431"/>
    </location>
</feature>
<gene>
    <name evidence="2" type="ORF">OC842_003771</name>
</gene>
<evidence type="ECO:0000313" key="2">
    <source>
        <dbReference type="EMBL" id="KAK0530936.1"/>
    </source>
</evidence>
<keyword evidence="3" id="KW-1185">Reference proteome</keyword>
<evidence type="ECO:0000313" key="3">
    <source>
        <dbReference type="Proteomes" id="UP001176521"/>
    </source>
</evidence>
<dbReference type="AlphaFoldDB" id="A0AAN6GB31"/>
<sequence>MAVPSGFHNIANPYHPSPHGTAGSASHLASAPNAINQLPSAVLLGSASGSRVATPLSHGTPANLALPYRPPRTPSEASYSGSPFDAGIAWRNRTGSCDTDSMSNSWGASLQMDAEEALFDATAASSRSETPLLPPQPSFHNPSLGTLDICSLPEEEIRRHPWVQGLLQTLHSTPNQQQLILMVPTLDKNIIEKHPYVQQLQRHIVDLSLSQREAQQSATSPTISTICAAPGIVSTTQPTQQPRRPTRVITHPYQIDPLRQCSYRLTPSVPSATPKHYDAMFWHKSTLHDTFKILNKTMFTIDLKPLIRVIDPKTNLPVPMQESLFNSCRDESREIVEKCFAHLPDKPCAFKYKTYAYMSKAYPEVWKQAMDQVDEIWPELLYCTNRWKTTAVVGQALRYFEWENSLHDQTLPPHAIPTTPRNPQGIDQATRNAADAAIESALNGAGPPSSVASLSSRQSLLGSLLQPSASVHASAATSAAMMGEHDTAPNPSVSLSRDPEEPAQPFVASDAVAGMTMGPPPNPRATGSTAAGADTVTPAEATQAVSSSSASTQPGAEQAAMHTSGSGSAEEPTGEEGQMETHPREELQQAEPTAQDLAADAAECDDLLQAIKRLGMAYLLTLRKALTDTNRHKRENNLRIDLIREHRRSPFTAQELRDADTLAKEVQKQERQAKRAANSQAVEGTRTSKRPKRAGASTHGDTGHAAAE</sequence>
<feature type="compositionally biased region" description="Basic and acidic residues" evidence="1">
    <location>
        <begin position="658"/>
        <end position="673"/>
    </location>
</feature>
<evidence type="ECO:0000256" key="1">
    <source>
        <dbReference type="SAM" id="MobiDB-lite"/>
    </source>
</evidence>
<reference evidence="2" key="1">
    <citation type="journal article" date="2023" name="PhytoFront">
        <title>Draft Genome Resources of Seven Strains of Tilletia horrida, Causal Agent of Kernel Smut of Rice.</title>
        <authorList>
            <person name="Khanal S."/>
            <person name="Antony Babu S."/>
            <person name="Zhou X.G."/>
        </authorList>
    </citation>
    <scope>NUCLEOTIDE SEQUENCE</scope>
    <source>
        <strain evidence="2">TX3</strain>
    </source>
</reference>
<feature type="region of interest" description="Disordered" evidence="1">
    <location>
        <begin position="658"/>
        <end position="708"/>
    </location>
</feature>
<organism evidence="2 3">
    <name type="scientific">Tilletia horrida</name>
    <dbReference type="NCBI Taxonomy" id="155126"/>
    <lineage>
        <taxon>Eukaryota</taxon>
        <taxon>Fungi</taxon>
        <taxon>Dikarya</taxon>
        <taxon>Basidiomycota</taxon>
        <taxon>Ustilaginomycotina</taxon>
        <taxon>Exobasidiomycetes</taxon>
        <taxon>Tilletiales</taxon>
        <taxon>Tilletiaceae</taxon>
        <taxon>Tilletia</taxon>
    </lineage>
</organism>
<feature type="region of interest" description="Disordered" evidence="1">
    <location>
        <begin position="411"/>
        <end position="431"/>
    </location>
</feature>
<feature type="region of interest" description="Disordered" evidence="1">
    <location>
        <begin position="475"/>
        <end position="594"/>
    </location>
</feature>
<feature type="region of interest" description="Disordered" evidence="1">
    <location>
        <begin position="51"/>
        <end position="84"/>
    </location>
</feature>